<protein>
    <submittedName>
        <fullName evidence="1">Uncharacterized protein</fullName>
    </submittedName>
</protein>
<accession>A0AAD4QL63</accession>
<name>A0AAD4QL63_9AGAM</name>
<reference evidence="1" key="1">
    <citation type="journal article" date="2022" name="New Phytol.">
        <title>Evolutionary transition to the ectomycorrhizal habit in the genomes of a hyperdiverse lineage of mushroom-forming fungi.</title>
        <authorList>
            <person name="Looney B."/>
            <person name="Miyauchi S."/>
            <person name="Morin E."/>
            <person name="Drula E."/>
            <person name="Courty P.E."/>
            <person name="Kohler A."/>
            <person name="Kuo A."/>
            <person name="LaButti K."/>
            <person name="Pangilinan J."/>
            <person name="Lipzen A."/>
            <person name="Riley R."/>
            <person name="Andreopoulos W."/>
            <person name="He G."/>
            <person name="Johnson J."/>
            <person name="Nolan M."/>
            <person name="Tritt A."/>
            <person name="Barry K.W."/>
            <person name="Grigoriev I.V."/>
            <person name="Nagy L.G."/>
            <person name="Hibbett D."/>
            <person name="Henrissat B."/>
            <person name="Matheny P.B."/>
            <person name="Labbe J."/>
            <person name="Martin F.M."/>
        </authorList>
    </citation>
    <scope>NUCLEOTIDE SEQUENCE</scope>
    <source>
        <strain evidence="1">BPL690</strain>
    </source>
</reference>
<keyword evidence="2" id="KW-1185">Reference proteome</keyword>
<organism evidence="1 2">
    <name type="scientific">Multifurca ochricompacta</name>
    <dbReference type="NCBI Taxonomy" id="376703"/>
    <lineage>
        <taxon>Eukaryota</taxon>
        <taxon>Fungi</taxon>
        <taxon>Dikarya</taxon>
        <taxon>Basidiomycota</taxon>
        <taxon>Agaricomycotina</taxon>
        <taxon>Agaricomycetes</taxon>
        <taxon>Russulales</taxon>
        <taxon>Russulaceae</taxon>
        <taxon>Multifurca</taxon>
    </lineage>
</organism>
<gene>
    <name evidence="1" type="ORF">B0F90DRAFT_1138112</name>
</gene>
<dbReference type="AlphaFoldDB" id="A0AAD4QL63"/>
<dbReference type="Proteomes" id="UP001203297">
    <property type="component" value="Unassembled WGS sequence"/>
</dbReference>
<comment type="caution">
    <text evidence="1">The sequence shown here is derived from an EMBL/GenBank/DDBJ whole genome shotgun (WGS) entry which is preliminary data.</text>
</comment>
<dbReference type="EMBL" id="WTXG01000054">
    <property type="protein sequence ID" value="KAI0295878.1"/>
    <property type="molecule type" value="Genomic_DNA"/>
</dbReference>
<proteinExistence type="predicted"/>
<evidence type="ECO:0000313" key="2">
    <source>
        <dbReference type="Proteomes" id="UP001203297"/>
    </source>
</evidence>
<evidence type="ECO:0000313" key="1">
    <source>
        <dbReference type="EMBL" id="KAI0295878.1"/>
    </source>
</evidence>
<sequence>MKDAGPWTVLSELPQVCICSSTFSLFISREGRFHLVEWTVGALACVSVPFALDLNLTDSTALDVTRTLADRHLRLSVARTTGFENLIAVAGSESYLDEAAKIDMDNSIVKLVHCPAQNWYLDCVDLGQRRANCGGHRHAGAPCAVPREMDIRQRLYGILASAYNILKMPSQPIFNGQTIDSHL</sequence>